<sequence>MTLGEIRALLLRLRYWGRLEIGGKFRIDGGTINPNRGKIRIGRKAEIKRGAIIDANDGFVIIGDHFSLNPYSILYGSGGLTIGNWVRIAAHVVVIPANHGFSDPDTPIKKQPETRQGIVIEDDVWIGAGAVVLDGAHISRGCVIGAGSVVRGRTDPLGIYAGVPARKVGVRGEKRLIADARGTPRNPTLPLSRNKD</sequence>
<dbReference type="EMBL" id="CP133148">
    <property type="protein sequence ID" value="WVT02097.1"/>
    <property type="molecule type" value="Genomic_DNA"/>
</dbReference>
<dbReference type="SUPFAM" id="SSF51161">
    <property type="entry name" value="Trimeric LpxA-like enzymes"/>
    <property type="match status" value="1"/>
</dbReference>
<dbReference type="InterPro" id="IPR051159">
    <property type="entry name" value="Hexapeptide_acetyltransf"/>
</dbReference>
<protein>
    <submittedName>
        <fullName evidence="1">Acyltransferase</fullName>
        <ecNumber evidence="1">2.3.1.-</ecNumber>
    </submittedName>
</protein>
<dbReference type="CDD" id="cd04647">
    <property type="entry name" value="LbH_MAT_like"/>
    <property type="match status" value="1"/>
</dbReference>
<dbReference type="InterPro" id="IPR001451">
    <property type="entry name" value="Hexapep"/>
</dbReference>
<organism evidence="1 2">
    <name type="scientific">Sinorhizobium chiapasense</name>
    <dbReference type="NCBI Taxonomy" id="501572"/>
    <lineage>
        <taxon>Bacteria</taxon>
        <taxon>Pseudomonadati</taxon>
        <taxon>Pseudomonadota</taxon>
        <taxon>Alphaproteobacteria</taxon>
        <taxon>Hyphomicrobiales</taxon>
        <taxon>Rhizobiaceae</taxon>
        <taxon>Sinorhizobium/Ensifer group</taxon>
        <taxon>Sinorhizobium</taxon>
    </lineage>
</organism>
<evidence type="ECO:0000313" key="1">
    <source>
        <dbReference type="EMBL" id="WVT02097.1"/>
    </source>
</evidence>
<dbReference type="Pfam" id="PF00132">
    <property type="entry name" value="Hexapep"/>
    <property type="match status" value="1"/>
</dbReference>
<evidence type="ECO:0000313" key="2">
    <source>
        <dbReference type="Proteomes" id="UP001432360"/>
    </source>
</evidence>
<reference evidence="1" key="1">
    <citation type="submission" date="2023-08" db="EMBL/GenBank/DDBJ databases">
        <title>Complete genome sequence of Sinorhizobium chiapanecum ITTG S70 isolated from Acaciella angustissima nodules in Chiapas-Mexico.</title>
        <authorList>
            <person name="Rincon-Rosales R."/>
            <person name="Rogel M.A."/>
            <person name="Rincon-Medina C.I."/>
            <person name="Guerrero G."/>
            <person name="Manzano-Gomez L.A."/>
            <person name="Lopez-Lopez A."/>
            <person name="Rincon Molina F.A."/>
            <person name="Martinez-Romero E."/>
        </authorList>
    </citation>
    <scope>NUCLEOTIDE SEQUENCE</scope>
    <source>
        <strain evidence="1">ITTG S70</strain>
    </source>
</reference>
<keyword evidence="1" id="KW-0808">Transferase</keyword>
<proteinExistence type="predicted"/>
<dbReference type="EC" id="2.3.1.-" evidence="1"/>
<dbReference type="RefSeq" id="WP_331371383.1">
    <property type="nucleotide sequence ID" value="NZ_CP133148.1"/>
</dbReference>
<dbReference type="Gene3D" id="2.160.10.10">
    <property type="entry name" value="Hexapeptide repeat proteins"/>
    <property type="match status" value="1"/>
</dbReference>
<dbReference type="PANTHER" id="PTHR23416:SF78">
    <property type="entry name" value="LIPOPOLYSACCHARIDE BIOSYNTHESIS O-ACETYL TRANSFERASE WBBJ-RELATED"/>
    <property type="match status" value="1"/>
</dbReference>
<dbReference type="Proteomes" id="UP001432360">
    <property type="component" value="Chromosome"/>
</dbReference>
<keyword evidence="2" id="KW-1185">Reference proteome</keyword>
<name>A0ABZ2B7M0_9HYPH</name>
<dbReference type="PANTHER" id="PTHR23416">
    <property type="entry name" value="SIALIC ACID SYNTHASE-RELATED"/>
    <property type="match status" value="1"/>
</dbReference>
<dbReference type="InterPro" id="IPR011004">
    <property type="entry name" value="Trimer_LpxA-like_sf"/>
</dbReference>
<accession>A0ABZ2B7M0</accession>
<keyword evidence="1" id="KW-0012">Acyltransferase</keyword>
<dbReference type="GO" id="GO:0016746">
    <property type="term" value="F:acyltransferase activity"/>
    <property type="evidence" value="ECO:0007669"/>
    <property type="project" value="UniProtKB-KW"/>
</dbReference>
<gene>
    <name evidence="1" type="ORF">RB548_11150</name>
</gene>